<feature type="compositionally biased region" description="Pro residues" evidence="1">
    <location>
        <begin position="226"/>
        <end position="236"/>
    </location>
</feature>
<feature type="transmembrane region" description="Helical" evidence="2">
    <location>
        <begin position="159"/>
        <end position="180"/>
    </location>
</feature>
<gene>
    <name evidence="4" type="ORF">D9V28_08360</name>
</gene>
<dbReference type="OrthoDB" id="5175658at2"/>
<protein>
    <submittedName>
        <fullName evidence="4">DUF4232 domain-containing protein</fullName>
    </submittedName>
</protein>
<accession>A0A3L7J1F3</accession>
<dbReference type="RefSeq" id="WP_121659265.1">
    <property type="nucleotide sequence ID" value="NZ_BMEK01000002.1"/>
</dbReference>
<keyword evidence="2" id="KW-0812">Transmembrane</keyword>
<feature type="transmembrane region" description="Helical" evidence="2">
    <location>
        <begin position="58"/>
        <end position="81"/>
    </location>
</feature>
<name>A0A3L7J1F3_9MICO</name>
<keyword evidence="2" id="KW-1133">Transmembrane helix</keyword>
<feature type="transmembrane region" description="Helical" evidence="2">
    <location>
        <begin position="115"/>
        <end position="139"/>
    </location>
</feature>
<dbReference type="EMBL" id="RCWJ01000002">
    <property type="protein sequence ID" value="RLQ84219.1"/>
    <property type="molecule type" value="Genomic_DNA"/>
</dbReference>
<dbReference type="InterPro" id="IPR025326">
    <property type="entry name" value="DUF4232"/>
</dbReference>
<proteinExistence type="predicted"/>
<dbReference type="Pfam" id="PF14016">
    <property type="entry name" value="DUF4232"/>
    <property type="match status" value="1"/>
</dbReference>
<evidence type="ECO:0000256" key="1">
    <source>
        <dbReference type="SAM" id="MobiDB-lite"/>
    </source>
</evidence>
<evidence type="ECO:0000256" key="2">
    <source>
        <dbReference type="SAM" id="Phobius"/>
    </source>
</evidence>
<feature type="region of interest" description="Disordered" evidence="1">
    <location>
        <begin position="224"/>
        <end position="243"/>
    </location>
</feature>
<dbReference type="AlphaFoldDB" id="A0A3L7J1F3"/>
<reference evidence="4 5" key="1">
    <citation type="submission" date="2018-10" db="EMBL/GenBank/DDBJ databases">
        <authorList>
            <person name="Li J."/>
        </authorList>
    </citation>
    <scope>NUCLEOTIDE SEQUENCE [LARGE SCALE GENOMIC DNA]</scope>
    <source>
        <strain evidence="4 5">ZD1-4</strain>
    </source>
</reference>
<evidence type="ECO:0000259" key="3">
    <source>
        <dbReference type="Pfam" id="PF14016"/>
    </source>
</evidence>
<dbReference type="Proteomes" id="UP000282460">
    <property type="component" value="Unassembled WGS sequence"/>
</dbReference>
<feature type="domain" description="DUF4232" evidence="3">
    <location>
        <begin position="253"/>
        <end position="381"/>
    </location>
</feature>
<feature type="transmembrane region" description="Helical" evidence="2">
    <location>
        <begin position="192"/>
        <end position="212"/>
    </location>
</feature>
<sequence length="393" mass="40188">MRLIRAGLPAAVAALLWLVSGGLELLGRQTLSGPKGHVLSLVAPETIPVQELTAPAPWSFLLIVLSMLAIFAAYAGLAAIVRREPLDNAAGVVAPYSGSVAGPSQQRLGNTATAFAAYWLCAVASGFLVPAIPVVIELLNAVVEQQTPIGLVAERVAGAAQWGLLYGWIPAAVAVAIETMGNSDHRVFARRMIAIPAAALFLIAAIGLTLAAPQAHAAVQAQIPTGPAPEPIPTGTPVPGVAPGEWQADPLWCTAGQLEMTAGTPDAATGHRALVMRATNVSDAACILEGYPDVAFADVYSNALDVSVDHGGTMLGSDPGVTRIEVEPGAAVVSTLGWSAMPTAGLETAGWLHLAAYAGAQRQMVTVETDITGGSVSVTAWATPPTETGEVSD</sequence>
<keyword evidence="5" id="KW-1185">Reference proteome</keyword>
<evidence type="ECO:0000313" key="5">
    <source>
        <dbReference type="Proteomes" id="UP000282460"/>
    </source>
</evidence>
<organism evidence="4 5">
    <name type="scientific">Mycetocola zhadangensis</name>
    <dbReference type="NCBI Taxonomy" id="1164595"/>
    <lineage>
        <taxon>Bacteria</taxon>
        <taxon>Bacillati</taxon>
        <taxon>Actinomycetota</taxon>
        <taxon>Actinomycetes</taxon>
        <taxon>Micrococcales</taxon>
        <taxon>Microbacteriaceae</taxon>
        <taxon>Mycetocola</taxon>
    </lineage>
</organism>
<comment type="caution">
    <text evidence="4">The sequence shown here is derived from an EMBL/GenBank/DDBJ whole genome shotgun (WGS) entry which is preliminary data.</text>
</comment>
<evidence type="ECO:0000313" key="4">
    <source>
        <dbReference type="EMBL" id="RLQ84219.1"/>
    </source>
</evidence>
<keyword evidence="2" id="KW-0472">Membrane</keyword>